<accession>A0A0K0CWI4</accession>
<dbReference type="WBParaSite" id="ACAC_0000181401-mRNA-1">
    <property type="protein sequence ID" value="ACAC_0000181401-mRNA-1"/>
    <property type="gene ID" value="ACAC_0000181401"/>
</dbReference>
<sequence>MNIDSFEQLITRIGRLRSERCGSIPTLTISVVYALTSSHDEEEIEAFYMILEKFYRADHTFFKVILGDFDAKFGPRRTCEERHIGTHGLEWNEQGERLSEFITATNTSGKEKKRLNSETEVPEPPQTETYSTHYSAVGKVPLPITSTRNRIGSFNMFTLAL</sequence>
<dbReference type="Proteomes" id="UP000035642">
    <property type="component" value="Unassembled WGS sequence"/>
</dbReference>
<reference evidence="3" key="2">
    <citation type="submission" date="2017-02" db="UniProtKB">
        <authorList>
            <consortium name="WormBaseParasite"/>
        </authorList>
    </citation>
    <scope>IDENTIFICATION</scope>
</reference>
<keyword evidence="2" id="KW-1185">Reference proteome</keyword>
<organism evidence="2 3">
    <name type="scientific">Angiostrongylus cantonensis</name>
    <name type="common">Rat lungworm</name>
    <dbReference type="NCBI Taxonomy" id="6313"/>
    <lineage>
        <taxon>Eukaryota</taxon>
        <taxon>Metazoa</taxon>
        <taxon>Ecdysozoa</taxon>
        <taxon>Nematoda</taxon>
        <taxon>Chromadorea</taxon>
        <taxon>Rhabditida</taxon>
        <taxon>Rhabditina</taxon>
        <taxon>Rhabditomorpha</taxon>
        <taxon>Strongyloidea</taxon>
        <taxon>Metastrongylidae</taxon>
        <taxon>Angiostrongylus</taxon>
    </lineage>
</organism>
<feature type="region of interest" description="Disordered" evidence="1">
    <location>
        <begin position="107"/>
        <end position="129"/>
    </location>
</feature>
<protein>
    <submittedName>
        <fullName evidence="3">Uncharacterized protein</fullName>
    </submittedName>
</protein>
<evidence type="ECO:0000256" key="1">
    <source>
        <dbReference type="SAM" id="MobiDB-lite"/>
    </source>
</evidence>
<evidence type="ECO:0000313" key="3">
    <source>
        <dbReference type="WBParaSite" id="ACAC_0000181401-mRNA-1"/>
    </source>
</evidence>
<evidence type="ECO:0000313" key="2">
    <source>
        <dbReference type="Proteomes" id="UP000035642"/>
    </source>
</evidence>
<dbReference type="AlphaFoldDB" id="A0A0K0CWI4"/>
<proteinExistence type="predicted"/>
<name>A0A0K0CWI4_ANGCA</name>
<reference evidence="2" key="1">
    <citation type="submission" date="2012-09" db="EMBL/GenBank/DDBJ databases">
        <authorList>
            <person name="Martin A.A."/>
        </authorList>
    </citation>
    <scope>NUCLEOTIDE SEQUENCE</scope>
</reference>